<feature type="domain" description="ABC transmembrane type-1" evidence="9">
    <location>
        <begin position="26"/>
        <end position="304"/>
    </location>
</feature>
<name>A0A410DZM8_9CLOT</name>
<dbReference type="InterPro" id="IPR011527">
    <property type="entry name" value="ABC1_TM_dom"/>
</dbReference>
<dbReference type="KEGG" id="cmah:C1I91_24315"/>
<comment type="subcellular location">
    <subcellularLocation>
        <location evidence="1">Cell membrane</location>
        <topology evidence="1">Multi-pass membrane protein</topology>
    </subcellularLocation>
</comment>
<evidence type="ECO:0000313" key="10">
    <source>
        <dbReference type="EMBL" id="QAA34508.1"/>
    </source>
</evidence>
<reference evidence="10 11" key="1">
    <citation type="submission" date="2018-01" db="EMBL/GenBank/DDBJ databases">
        <title>Genome Sequencing and Assembly of Anaerobacter polyendosporus strain CT4.</title>
        <authorList>
            <person name="Tachaapaikoon C."/>
            <person name="Sutheeworapong S."/>
            <person name="Jenjaroenpun P."/>
            <person name="Wongsurawat T."/>
            <person name="Nookeaw I."/>
            <person name="Cheawchanlertfa P."/>
            <person name="Kosugi A."/>
            <person name="Cheevadhanarak S."/>
            <person name="Ratanakhanokchai K."/>
        </authorList>
    </citation>
    <scope>NUCLEOTIDE SEQUENCE [LARGE SCALE GENOMIC DNA]</scope>
    <source>
        <strain evidence="10 11">CT4</strain>
    </source>
</reference>
<accession>A0A410DZM8</accession>
<keyword evidence="2 7" id="KW-0812">Transmembrane</keyword>
<dbReference type="InterPro" id="IPR003439">
    <property type="entry name" value="ABC_transporter-like_ATP-bd"/>
</dbReference>
<dbReference type="CDD" id="cd07346">
    <property type="entry name" value="ABC_6TM_exporters"/>
    <property type="match status" value="1"/>
</dbReference>
<dbReference type="Proteomes" id="UP000286268">
    <property type="component" value="Chromosome"/>
</dbReference>
<evidence type="ECO:0000259" key="8">
    <source>
        <dbReference type="PROSITE" id="PS50893"/>
    </source>
</evidence>
<dbReference type="PROSITE" id="PS50893">
    <property type="entry name" value="ABC_TRANSPORTER_2"/>
    <property type="match status" value="1"/>
</dbReference>
<dbReference type="SUPFAM" id="SSF52540">
    <property type="entry name" value="P-loop containing nucleoside triphosphate hydrolases"/>
    <property type="match status" value="1"/>
</dbReference>
<dbReference type="Gene3D" id="3.40.50.300">
    <property type="entry name" value="P-loop containing nucleotide triphosphate hydrolases"/>
    <property type="match status" value="1"/>
</dbReference>
<evidence type="ECO:0000256" key="1">
    <source>
        <dbReference type="ARBA" id="ARBA00004651"/>
    </source>
</evidence>
<evidence type="ECO:0000256" key="4">
    <source>
        <dbReference type="ARBA" id="ARBA00022840"/>
    </source>
</evidence>
<dbReference type="SMART" id="SM00382">
    <property type="entry name" value="AAA"/>
    <property type="match status" value="1"/>
</dbReference>
<feature type="transmembrane region" description="Helical" evidence="7">
    <location>
        <begin position="132"/>
        <end position="155"/>
    </location>
</feature>
<sequence>MKEILIKVSWLKEHTKGFVLVLTLPLILEVILSVSSVAMAIISKNLIDAAENKDKALLITYVGLFIGSIIIQLVLDGILLYIRTHNTELISNKLRENLLMRVNEKQWGKLSRYHSGDISTRMTSDIGNITSILVNTIPDIVSLAASLIASFFALLLLKPSLAMIAFILGPISLILSRLYARKLKKFNANIQNSESSCRSFLQEAIQNITIIKTFCLEQFINGEFKKLQDKKYRFVMGRGRMTIVSNSALSISYWVGYAIAFAWGAVGIFNGSETFGALTAFIQLINKVQGPFTGLAYSLPQLISSSTSIERIMELENLEKEIKLDEIADFTSVGIRFENVSFFYEENKYIVNDASLQIEEGETVALIGPSGKGKTTLIRLIMGLLKPNSGTIYVGDKEKEFQICASTRKLISYVPQGNTLFSGTIIENIRMGCEEASKDEVIEALRSACAWDFIKDLKNGIYTTIGERGIGLSEGQAQRIAIARAIIHKTPILLLDEATSALDAQTEIQVLNNIQNLDYKPTCIIITHRNTALKICDRVITLETEGIVEIGNLNYQASNEETG</sequence>
<feature type="transmembrane region" description="Helical" evidence="7">
    <location>
        <begin position="243"/>
        <end position="266"/>
    </location>
</feature>
<evidence type="ECO:0000256" key="7">
    <source>
        <dbReference type="SAM" id="Phobius"/>
    </source>
</evidence>
<proteinExistence type="predicted"/>
<dbReference type="EMBL" id="CP025746">
    <property type="protein sequence ID" value="QAA34508.1"/>
    <property type="molecule type" value="Genomic_DNA"/>
</dbReference>
<evidence type="ECO:0000259" key="9">
    <source>
        <dbReference type="PROSITE" id="PS50929"/>
    </source>
</evidence>
<protein>
    <submittedName>
        <fullName evidence="10">ABC transporter ATP-binding protein</fullName>
    </submittedName>
</protein>
<dbReference type="Gene3D" id="1.20.1560.10">
    <property type="entry name" value="ABC transporter type 1, transmembrane domain"/>
    <property type="match status" value="1"/>
</dbReference>
<feature type="domain" description="ABC transporter" evidence="8">
    <location>
        <begin position="335"/>
        <end position="562"/>
    </location>
</feature>
<dbReference type="GO" id="GO:0005886">
    <property type="term" value="C:plasma membrane"/>
    <property type="evidence" value="ECO:0007669"/>
    <property type="project" value="UniProtKB-SubCell"/>
</dbReference>
<dbReference type="RefSeq" id="WP_128215221.1">
    <property type="nucleotide sequence ID" value="NZ_CP025746.1"/>
</dbReference>
<gene>
    <name evidence="10" type="ORF">C1I91_24315</name>
</gene>
<evidence type="ECO:0000256" key="3">
    <source>
        <dbReference type="ARBA" id="ARBA00022741"/>
    </source>
</evidence>
<dbReference type="Pfam" id="PF00005">
    <property type="entry name" value="ABC_tran"/>
    <property type="match status" value="1"/>
</dbReference>
<keyword evidence="6 7" id="KW-0472">Membrane</keyword>
<keyword evidence="3" id="KW-0547">Nucleotide-binding</keyword>
<feature type="transmembrane region" description="Helical" evidence="7">
    <location>
        <begin position="161"/>
        <end position="180"/>
    </location>
</feature>
<keyword evidence="5 7" id="KW-1133">Transmembrane helix</keyword>
<evidence type="ECO:0000256" key="2">
    <source>
        <dbReference type="ARBA" id="ARBA00022692"/>
    </source>
</evidence>
<dbReference type="InterPro" id="IPR039421">
    <property type="entry name" value="Type_1_exporter"/>
</dbReference>
<keyword evidence="11" id="KW-1185">Reference proteome</keyword>
<keyword evidence="4 10" id="KW-0067">ATP-binding</keyword>
<organism evidence="10 11">
    <name type="scientific">Clostridium manihotivorum</name>
    <dbReference type="NCBI Taxonomy" id="2320868"/>
    <lineage>
        <taxon>Bacteria</taxon>
        <taxon>Bacillati</taxon>
        <taxon>Bacillota</taxon>
        <taxon>Clostridia</taxon>
        <taxon>Eubacteriales</taxon>
        <taxon>Clostridiaceae</taxon>
        <taxon>Clostridium</taxon>
    </lineage>
</organism>
<dbReference type="GO" id="GO:0005524">
    <property type="term" value="F:ATP binding"/>
    <property type="evidence" value="ECO:0007669"/>
    <property type="project" value="UniProtKB-KW"/>
</dbReference>
<dbReference type="GO" id="GO:0016887">
    <property type="term" value="F:ATP hydrolysis activity"/>
    <property type="evidence" value="ECO:0007669"/>
    <property type="project" value="InterPro"/>
</dbReference>
<dbReference type="Pfam" id="PF00664">
    <property type="entry name" value="ABC_membrane"/>
    <property type="match status" value="1"/>
</dbReference>
<feature type="transmembrane region" description="Helical" evidence="7">
    <location>
        <begin position="56"/>
        <end position="82"/>
    </location>
</feature>
<dbReference type="InterPro" id="IPR003593">
    <property type="entry name" value="AAA+_ATPase"/>
</dbReference>
<dbReference type="AlphaFoldDB" id="A0A410DZM8"/>
<evidence type="ECO:0000256" key="5">
    <source>
        <dbReference type="ARBA" id="ARBA00022989"/>
    </source>
</evidence>
<evidence type="ECO:0000313" key="11">
    <source>
        <dbReference type="Proteomes" id="UP000286268"/>
    </source>
</evidence>
<evidence type="ECO:0000256" key="6">
    <source>
        <dbReference type="ARBA" id="ARBA00023136"/>
    </source>
</evidence>
<dbReference type="PANTHER" id="PTHR43394:SF1">
    <property type="entry name" value="ATP-BINDING CASSETTE SUB-FAMILY B MEMBER 10, MITOCHONDRIAL"/>
    <property type="match status" value="1"/>
</dbReference>
<dbReference type="SUPFAM" id="SSF90123">
    <property type="entry name" value="ABC transporter transmembrane region"/>
    <property type="match status" value="1"/>
</dbReference>
<dbReference type="InterPro" id="IPR036640">
    <property type="entry name" value="ABC1_TM_sf"/>
</dbReference>
<dbReference type="OrthoDB" id="9762778at2"/>
<dbReference type="PROSITE" id="PS50929">
    <property type="entry name" value="ABC_TM1F"/>
    <property type="match status" value="1"/>
</dbReference>
<dbReference type="GO" id="GO:0015421">
    <property type="term" value="F:ABC-type oligopeptide transporter activity"/>
    <property type="evidence" value="ECO:0007669"/>
    <property type="project" value="TreeGrafter"/>
</dbReference>
<dbReference type="InterPro" id="IPR027417">
    <property type="entry name" value="P-loop_NTPase"/>
</dbReference>
<dbReference type="PANTHER" id="PTHR43394">
    <property type="entry name" value="ATP-DEPENDENT PERMEASE MDL1, MITOCHONDRIAL"/>
    <property type="match status" value="1"/>
</dbReference>